<feature type="region of interest" description="Disordered" evidence="1">
    <location>
        <begin position="115"/>
        <end position="147"/>
    </location>
</feature>
<feature type="region of interest" description="Disordered" evidence="1">
    <location>
        <begin position="1"/>
        <end position="96"/>
    </location>
</feature>
<dbReference type="EMBL" id="CM027682">
    <property type="protein sequence ID" value="KAG0538916.1"/>
    <property type="molecule type" value="Genomic_DNA"/>
</dbReference>
<protein>
    <submittedName>
        <fullName evidence="2">Uncharacterized protein</fullName>
    </submittedName>
</protein>
<proteinExistence type="predicted"/>
<organism evidence="2 3">
    <name type="scientific">Sorghum bicolor</name>
    <name type="common">Sorghum</name>
    <name type="synonym">Sorghum vulgare</name>
    <dbReference type="NCBI Taxonomy" id="4558"/>
    <lineage>
        <taxon>Eukaryota</taxon>
        <taxon>Viridiplantae</taxon>
        <taxon>Streptophyta</taxon>
        <taxon>Embryophyta</taxon>
        <taxon>Tracheophyta</taxon>
        <taxon>Spermatophyta</taxon>
        <taxon>Magnoliopsida</taxon>
        <taxon>Liliopsida</taxon>
        <taxon>Poales</taxon>
        <taxon>Poaceae</taxon>
        <taxon>PACMAD clade</taxon>
        <taxon>Panicoideae</taxon>
        <taxon>Andropogonodae</taxon>
        <taxon>Andropogoneae</taxon>
        <taxon>Sorghinae</taxon>
        <taxon>Sorghum</taxon>
    </lineage>
</organism>
<comment type="caution">
    <text evidence="2">The sequence shown here is derived from an EMBL/GenBank/DDBJ whole genome shotgun (WGS) entry which is preliminary data.</text>
</comment>
<gene>
    <name evidence="2" type="ORF">BDA96_03G278100</name>
</gene>
<accession>A0A921URB5</accession>
<dbReference type="Proteomes" id="UP000807115">
    <property type="component" value="Chromosome 3"/>
</dbReference>
<dbReference type="AlphaFoldDB" id="A0A921URB5"/>
<evidence type="ECO:0000256" key="1">
    <source>
        <dbReference type="SAM" id="MobiDB-lite"/>
    </source>
</evidence>
<name>A0A921URB5_SORBI</name>
<reference evidence="2" key="2">
    <citation type="submission" date="2020-10" db="EMBL/GenBank/DDBJ databases">
        <authorList>
            <person name="Cooper E.A."/>
            <person name="Brenton Z.W."/>
            <person name="Flinn B.S."/>
            <person name="Jenkins J."/>
            <person name="Shu S."/>
            <person name="Flowers D."/>
            <person name="Luo F."/>
            <person name="Wang Y."/>
            <person name="Xia P."/>
            <person name="Barry K."/>
            <person name="Daum C."/>
            <person name="Lipzen A."/>
            <person name="Yoshinaga Y."/>
            <person name="Schmutz J."/>
            <person name="Saski C."/>
            <person name="Vermerris W."/>
            <person name="Kresovich S."/>
        </authorList>
    </citation>
    <scope>NUCLEOTIDE SEQUENCE</scope>
</reference>
<evidence type="ECO:0000313" key="3">
    <source>
        <dbReference type="Proteomes" id="UP000807115"/>
    </source>
</evidence>
<evidence type="ECO:0000313" key="2">
    <source>
        <dbReference type="EMBL" id="KAG0538916.1"/>
    </source>
</evidence>
<sequence length="147" mass="15057">MVAPPASMVEDTALRSPMPVPEKLADAPAVAPAKKKPSSSSNDKKRKGKGLPDLALAAEAPVTKRKGKGLSHPVSTSEIPIAKKPKTGDVPTSTTELPRSGIAIAATHTTVQTLASASSTLPHGLPASRSTLPLLQDVDADGQTSQQ</sequence>
<reference evidence="2" key="1">
    <citation type="journal article" date="2019" name="BMC Genomics">
        <title>A new reference genome for Sorghum bicolor reveals high levels of sequence similarity between sweet and grain genotypes: implications for the genetics of sugar metabolism.</title>
        <authorList>
            <person name="Cooper E.A."/>
            <person name="Brenton Z.W."/>
            <person name="Flinn B.S."/>
            <person name="Jenkins J."/>
            <person name="Shu S."/>
            <person name="Flowers D."/>
            <person name="Luo F."/>
            <person name="Wang Y."/>
            <person name="Xia P."/>
            <person name="Barry K."/>
            <person name="Daum C."/>
            <person name="Lipzen A."/>
            <person name="Yoshinaga Y."/>
            <person name="Schmutz J."/>
            <person name="Saski C."/>
            <person name="Vermerris W."/>
            <person name="Kresovich S."/>
        </authorList>
    </citation>
    <scope>NUCLEOTIDE SEQUENCE</scope>
</reference>